<dbReference type="EMBL" id="LR796394">
    <property type="protein sequence ID" value="CAB4141623.1"/>
    <property type="molecule type" value="Genomic_DNA"/>
</dbReference>
<reference evidence="1" key="1">
    <citation type="submission" date="2020-04" db="EMBL/GenBank/DDBJ databases">
        <authorList>
            <person name="Chiriac C."/>
            <person name="Salcher M."/>
            <person name="Ghai R."/>
            <person name="Kavagutti S V."/>
        </authorList>
    </citation>
    <scope>NUCLEOTIDE SEQUENCE</scope>
</reference>
<gene>
    <name evidence="1" type="ORF">UFOVP420_2</name>
</gene>
<evidence type="ECO:0000313" key="1">
    <source>
        <dbReference type="EMBL" id="CAB4141623.1"/>
    </source>
</evidence>
<name>A0A6J5M8E0_9CAUD</name>
<protein>
    <submittedName>
        <fullName evidence="1">Uncharacterized protein</fullName>
    </submittedName>
</protein>
<proteinExistence type="predicted"/>
<organism evidence="1">
    <name type="scientific">uncultured Caudovirales phage</name>
    <dbReference type="NCBI Taxonomy" id="2100421"/>
    <lineage>
        <taxon>Viruses</taxon>
        <taxon>Duplodnaviria</taxon>
        <taxon>Heunggongvirae</taxon>
        <taxon>Uroviricota</taxon>
        <taxon>Caudoviricetes</taxon>
        <taxon>Peduoviridae</taxon>
        <taxon>Maltschvirus</taxon>
        <taxon>Maltschvirus maltsch</taxon>
    </lineage>
</organism>
<sequence>MGSLVSAGLGLAGSLLGGRSAQSAAQASANAQLEAARIAAEEARFRPVGITTRFGQSAFQTGPDGRVMGAGYELSPEIRAYQDRLMALTGMGLSQAEAAPGMYQPLMAAAPGLFGLAQGYLAETPQQAAQQYMARQQELLAPSRERQLSQLQNRLFQTGREGLAIGATGARPSGAAGLGAASPEMEAYYNALAQQDAELATRAQQAGMEQTRFGAGLFGTGADLLRGAYQGQIGALAPFEAYLGQAKGLESLGQQPLALGIDIGSKGQSGASAQAMLSGGMGAARTLEAANAYNPFADFLTGFSRSPDLARGLGSIFGGTAPVSGFGAGGYGAGVNPFSGEYMGSLEF</sequence>
<accession>A0A6J5M8E0</accession>